<gene>
    <name evidence="2" type="ORF">A1Q1_01417</name>
</gene>
<dbReference type="AlphaFoldDB" id="J5QWX2"/>
<protein>
    <submittedName>
        <fullName evidence="2">Uncharacterized protein</fullName>
    </submittedName>
</protein>
<dbReference type="VEuPathDB" id="FungiDB:A1Q1_01417"/>
<evidence type="ECO:0000313" key="3">
    <source>
        <dbReference type="Proteomes" id="UP000002748"/>
    </source>
</evidence>
<sequence length="140" mass="15347">MDWKPWLGFLIGNAAILLGLKFRPQTEVVDPPFTICHEYDAPSKLCVSWTNFWSNYIKDPDGADLEGHAKKCLAAGKAVGTSDFTADFDEHRCLDSCPDGSDHCLIGKLADPKLNRPLTEEELERAAKSVRAAIEAASAL</sequence>
<dbReference type="Proteomes" id="UP000002748">
    <property type="component" value="Unassembled WGS sequence"/>
</dbReference>
<proteinExistence type="predicted"/>
<accession>J5QWX2</accession>
<dbReference type="GeneID" id="25984931"/>
<evidence type="ECO:0000313" key="2">
    <source>
        <dbReference type="EMBL" id="EJT49513.1"/>
    </source>
</evidence>
<dbReference type="KEGG" id="tasa:A1Q1_01417"/>
<dbReference type="EMBL" id="ALBS01000170">
    <property type="protein sequence ID" value="EJT49513.1"/>
    <property type="molecule type" value="Genomic_DNA"/>
</dbReference>
<reference evidence="2 3" key="1">
    <citation type="journal article" date="2012" name="Eukaryot. Cell">
        <title>Draft genome sequence of CBS 2479, the standard type strain of Trichosporon asahii.</title>
        <authorList>
            <person name="Yang R.Y."/>
            <person name="Li H.T."/>
            <person name="Zhu H."/>
            <person name="Zhou G.P."/>
            <person name="Wang M."/>
            <person name="Wang L."/>
        </authorList>
    </citation>
    <scope>NUCLEOTIDE SEQUENCE [LARGE SCALE GENOMIC DNA]</scope>
    <source>
        <strain evidence="3">ATCC 90039 / CBS 2479 / JCM 2466 / KCTC 7840 / NCYC 2677 / UAMH 7654</strain>
    </source>
</reference>
<evidence type="ECO:0000256" key="1">
    <source>
        <dbReference type="SAM" id="SignalP"/>
    </source>
</evidence>
<feature type="signal peptide" evidence="1">
    <location>
        <begin position="1"/>
        <end position="19"/>
    </location>
</feature>
<dbReference type="HOGENOM" id="CLU_1836539_0_0_1"/>
<keyword evidence="1" id="KW-0732">Signal</keyword>
<comment type="caution">
    <text evidence="2">The sequence shown here is derived from an EMBL/GenBank/DDBJ whole genome shotgun (WGS) entry which is preliminary data.</text>
</comment>
<feature type="chain" id="PRO_5003785325" evidence="1">
    <location>
        <begin position="20"/>
        <end position="140"/>
    </location>
</feature>
<organism evidence="2 3">
    <name type="scientific">Trichosporon asahii var. asahii (strain ATCC 90039 / CBS 2479 / JCM 2466 / KCTC 7840 / NBRC 103889/ NCYC 2677 / UAMH 7654)</name>
    <name type="common">Yeast</name>
    <dbReference type="NCBI Taxonomy" id="1186058"/>
    <lineage>
        <taxon>Eukaryota</taxon>
        <taxon>Fungi</taxon>
        <taxon>Dikarya</taxon>
        <taxon>Basidiomycota</taxon>
        <taxon>Agaricomycotina</taxon>
        <taxon>Tremellomycetes</taxon>
        <taxon>Trichosporonales</taxon>
        <taxon>Trichosporonaceae</taxon>
        <taxon>Trichosporon</taxon>
    </lineage>
</organism>
<dbReference type="RefSeq" id="XP_014179931.1">
    <property type="nucleotide sequence ID" value="XM_014324456.1"/>
</dbReference>
<name>J5QWX2_TRIAS</name>